<sequence>MSTSPTHPELGAGWLLGAVHRHIRSRWAERIRAYDVTPPQAAALRALASAPGLSLRELARQIEAEPINLSRTLEPLEERGLVCREPRPNDRRAHALVLTPRGLDLAASLTAAAAEFEHELATLLDPGFDQTVAWLHRALATLRTSEPSQPG</sequence>
<dbReference type="InterPro" id="IPR000835">
    <property type="entry name" value="HTH_MarR-typ"/>
</dbReference>
<dbReference type="InterPro" id="IPR039422">
    <property type="entry name" value="MarR/SlyA-like"/>
</dbReference>
<accession>C7M1P0</accession>
<dbReference type="Pfam" id="PF01047">
    <property type="entry name" value="MarR"/>
    <property type="match status" value="1"/>
</dbReference>
<dbReference type="GO" id="GO:0006950">
    <property type="term" value="P:response to stress"/>
    <property type="evidence" value="ECO:0007669"/>
    <property type="project" value="TreeGrafter"/>
</dbReference>
<dbReference type="InterPro" id="IPR023187">
    <property type="entry name" value="Tscrpt_reg_MarR-type_CS"/>
</dbReference>
<dbReference type="GO" id="GO:0003700">
    <property type="term" value="F:DNA-binding transcription factor activity"/>
    <property type="evidence" value="ECO:0007669"/>
    <property type="project" value="InterPro"/>
</dbReference>
<keyword evidence="1" id="KW-0805">Transcription regulation</keyword>
<reference evidence="5 6" key="1">
    <citation type="journal article" date="2009" name="Stand. Genomic Sci.">
        <title>Complete genome sequence of Acidimicrobium ferrooxidans type strain (ICP).</title>
        <authorList>
            <person name="Clum A."/>
            <person name="Nolan M."/>
            <person name="Lang E."/>
            <person name="Glavina Del Rio T."/>
            <person name="Tice H."/>
            <person name="Copeland A."/>
            <person name="Cheng J.F."/>
            <person name="Lucas S."/>
            <person name="Chen F."/>
            <person name="Bruce D."/>
            <person name="Goodwin L."/>
            <person name="Pitluck S."/>
            <person name="Ivanova N."/>
            <person name="Mavrommatis K."/>
            <person name="Mikhailova N."/>
            <person name="Pati A."/>
            <person name="Chen A."/>
            <person name="Palaniappan K."/>
            <person name="Goker M."/>
            <person name="Spring S."/>
            <person name="Land M."/>
            <person name="Hauser L."/>
            <person name="Chang Y.J."/>
            <person name="Jeffries C.C."/>
            <person name="Chain P."/>
            <person name="Bristow J."/>
            <person name="Eisen J.A."/>
            <person name="Markowitz V."/>
            <person name="Hugenholtz P."/>
            <person name="Kyrpides N.C."/>
            <person name="Klenk H.P."/>
            <person name="Lapidus A."/>
        </authorList>
    </citation>
    <scope>NUCLEOTIDE SEQUENCE [LARGE SCALE GENOMIC DNA]</scope>
    <source>
        <strain evidence="6">DSM 10331 / JCM 15462 / NBRC 103882 / ICP</strain>
    </source>
</reference>
<dbReference type="RefSeq" id="WP_015799264.1">
    <property type="nucleotide sequence ID" value="NC_013124.1"/>
</dbReference>
<dbReference type="InterPro" id="IPR036390">
    <property type="entry name" value="WH_DNA-bd_sf"/>
</dbReference>
<keyword evidence="3" id="KW-0804">Transcription</keyword>
<dbReference type="PROSITE" id="PS01117">
    <property type="entry name" value="HTH_MARR_1"/>
    <property type="match status" value="1"/>
</dbReference>
<keyword evidence="6" id="KW-1185">Reference proteome</keyword>
<dbReference type="KEGG" id="afo:Afer_1876"/>
<dbReference type="Proteomes" id="UP000000771">
    <property type="component" value="Chromosome"/>
</dbReference>
<protein>
    <submittedName>
        <fullName evidence="5">Transcriptional regulator, MarR family</fullName>
    </submittedName>
</protein>
<feature type="domain" description="HTH marR-type" evidence="4">
    <location>
        <begin position="9"/>
        <end position="144"/>
    </location>
</feature>
<evidence type="ECO:0000256" key="3">
    <source>
        <dbReference type="ARBA" id="ARBA00023163"/>
    </source>
</evidence>
<dbReference type="STRING" id="525909.Afer_1876"/>
<dbReference type="PRINTS" id="PR00598">
    <property type="entry name" value="HTHMARR"/>
</dbReference>
<evidence type="ECO:0000259" key="4">
    <source>
        <dbReference type="PROSITE" id="PS50995"/>
    </source>
</evidence>
<evidence type="ECO:0000256" key="1">
    <source>
        <dbReference type="ARBA" id="ARBA00023015"/>
    </source>
</evidence>
<dbReference type="SMART" id="SM00347">
    <property type="entry name" value="HTH_MARR"/>
    <property type="match status" value="1"/>
</dbReference>
<dbReference type="eggNOG" id="COG1846">
    <property type="taxonomic scope" value="Bacteria"/>
</dbReference>
<dbReference type="PANTHER" id="PTHR33164:SF43">
    <property type="entry name" value="HTH-TYPE TRANSCRIPTIONAL REPRESSOR YETL"/>
    <property type="match status" value="1"/>
</dbReference>
<proteinExistence type="predicted"/>
<dbReference type="GO" id="GO:0003677">
    <property type="term" value="F:DNA binding"/>
    <property type="evidence" value="ECO:0007669"/>
    <property type="project" value="UniProtKB-KW"/>
</dbReference>
<evidence type="ECO:0000313" key="5">
    <source>
        <dbReference type="EMBL" id="ACU54787.1"/>
    </source>
</evidence>
<dbReference type="Gene3D" id="1.10.10.10">
    <property type="entry name" value="Winged helix-like DNA-binding domain superfamily/Winged helix DNA-binding domain"/>
    <property type="match status" value="1"/>
</dbReference>
<gene>
    <name evidence="5" type="ordered locus">Afer_1876</name>
</gene>
<dbReference type="AlphaFoldDB" id="C7M1P0"/>
<evidence type="ECO:0000256" key="2">
    <source>
        <dbReference type="ARBA" id="ARBA00023125"/>
    </source>
</evidence>
<dbReference type="SUPFAM" id="SSF46785">
    <property type="entry name" value="Winged helix' DNA-binding domain"/>
    <property type="match status" value="1"/>
</dbReference>
<keyword evidence="2" id="KW-0238">DNA-binding</keyword>
<evidence type="ECO:0000313" key="6">
    <source>
        <dbReference type="Proteomes" id="UP000000771"/>
    </source>
</evidence>
<name>C7M1P0_ACIFD</name>
<dbReference type="EMBL" id="CP001631">
    <property type="protein sequence ID" value="ACU54787.1"/>
    <property type="molecule type" value="Genomic_DNA"/>
</dbReference>
<dbReference type="PROSITE" id="PS50995">
    <property type="entry name" value="HTH_MARR_2"/>
    <property type="match status" value="1"/>
</dbReference>
<dbReference type="InterPro" id="IPR036388">
    <property type="entry name" value="WH-like_DNA-bd_sf"/>
</dbReference>
<dbReference type="PANTHER" id="PTHR33164">
    <property type="entry name" value="TRANSCRIPTIONAL REGULATOR, MARR FAMILY"/>
    <property type="match status" value="1"/>
</dbReference>
<dbReference type="HOGENOM" id="CLU_083287_18_0_11"/>
<organism evidence="5 6">
    <name type="scientific">Acidimicrobium ferrooxidans (strain DSM 10331 / JCM 15462 / NBRC 103882 / ICP)</name>
    <dbReference type="NCBI Taxonomy" id="525909"/>
    <lineage>
        <taxon>Bacteria</taxon>
        <taxon>Bacillati</taxon>
        <taxon>Actinomycetota</taxon>
        <taxon>Acidimicrobiia</taxon>
        <taxon>Acidimicrobiales</taxon>
        <taxon>Acidimicrobiaceae</taxon>
        <taxon>Acidimicrobium</taxon>
    </lineage>
</organism>